<dbReference type="EMBL" id="CAXAMN010021695">
    <property type="protein sequence ID" value="CAK9062401.1"/>
    <property type="molecule type" value="Genomic_DNA"/>
</dbReference>
<evidence type="ECO:0000313" key="4">
    <source>
        <dbReference type="EMBL" id="CAK9062401.1"/>
    </source>
</evidence>
<accession>A0ABP0NFH6</accession>
<protein>
    <recommendedName>
        <fullName evidence="2">C3H1-type domain-containing protein</fullName>
    </recommendedName>
</protein>
<evidence type="ECO:0000313" key="5">
    <source>
        <dbReference type="Proteomes" id="UP001642484"/>
    </source>
</evidence>
<proteinExistence type="predicted"/>
<evidence type="ECO:0000313" key="3">
    <source>
        <dbReference type="EMBL" id="CAK9061119.1"/>
    </source>
</evidence>
<keyword evidence="5" id="KW-1185">Reference proteome</keyword>
<feature type="zinc finger region" description="C3H1-type" evidence="1">
    <location>
        <begin position="78"/>
        <end position="105"/>
    </location>
</feature>
<dbReference type="InterPro" id="IPR000571">
    <property type="entry name" value="Znf_CCCH"/>
</dbReference>
<keyword evidence="1" id="KW-0863">Zinc-finger</keyword>
<dbReference type="PROSITE" id="PS50103">
    <property type="entry name" value="ZF_C3H1"/>
    <property type="match status" value="1"/>
</dbReference>
<keyword evidence="1" id="KW-0862">Zinc</keyword>
<evidence type="ECO:0000259" key="2">
    <source>
        <dbReference type="PROSITE" id="PS50103"/>
    </source>
</evidence>
<sequence length="228" mass="26090">MPKLCLQRTFIDEEDEMPRLPRFRSCPDLVERTKWSEWRSQYQVLTLRERSEKIKDEQNVTIQVAEPGASEGSYGHPEVCRRPCILFVRGTCQKGAACGFCHGQHTQKPASLDKQQRDAMDKWPAERLLEVVLPCLQQKVEKIHLPAANDLLELVERELAIRSWGQPSIPKTPRRICYACGRMSLSALVGLIGSRITSGQFPKVLKKALKALREDIKELDLQIEEDKI</sequence>
<organism evidence="4 5">
    <name type="scientific">Durusdinium trenchii</name>
    <dbReference type="NCBI Taxonomy" id="1381693"/>
    <lineage>
        <taxon>Eukaryota</taxon>
        <taxon>Sar</taxon>
        <taxon>Alveolata</taxon>
        <taxon>Dinophyceae</taxon>
        <taxon>Suessiales</taxon>
        <taxon>Symbiodiniaceae</taxon>
        <taxon>Durusdinium</taxon>
    </lineage>
</organism>
<comment type="caution">
    <text evidence="4">The sequence shown here is derived from an EMBL/GenBank/DDBJ whole genome shotgun (WGS) entry which is preliminary data.</text>
</comment>
<dbReference type="EMBL" id="CAXAMN010021584">
    <property type="protein sequence ID" value="CAK9061119.1"/>
    <property type="molecule type" value="Genomic_DNA"/>
</dbReference>
<reference evidence="4 5" key="1">
    <citation type="submission" date="2024-02" db="EMBL/GenBank/DDBJ databases">
        <authorList>
            <person name="Chen Y."/>
            <person name="Shah S."/>
            <person name="Dougan E. K."/>
            <person name="Thang M."/>
            <person name="Chan C."/>
        </authorList>
    </citation>
    <scope>NUCLEOTIDE SEQUENCE [LARGE SCALE GENOMIC DNA]</scope>
</reference>
<evidence type="ECO:0000256" key="1">
    <source>
        <dbReference type="PROSITE-ProRule" id="PRU00723"/>
    </source>
</evidence>
<gene>
    <name evidence="3" type="ORF">CCMP2556_LOCUS30061</name>
    <name evidence="4" type="ORF">CCMP2556_LOCUS30682</name>
</gene>
<feature type="domain" description="C3H1-type" evidence="2">
    <location>
        <begin position="78"/>
        <end position="105"/>
    </location>
</feature>
<keyword evidence="1" id="KW-0479">Metal-binding</keyword>
<dbReference type="Proteomes" id="UP001642484">
    <property type="component" value="Unassembled WGS sequence"/>
</dbReference>
<name>A0ABP0NFH6_9DINO</name>